<gene>
    <name evidence="2" type="ORF">D915_011030</name>
</gene>
<dbReference type="AlphaFoldDB" id="A0A2H1BU84"/>
<accession>A0A2H1BU84</accession>
<keyword evidence="2" id="KW-0418">Kinase</keyword>
<dbReference type="GO" id="GO:0016301">
    <property type="term" value="F:kinase activity"/>
    <property type="evidence" value="ECO:0007669"/>
    <property type="project" value="UniProtKB-KW"/>
</dbReference>
<evidence type="ECO:0000313" key="3">
    <source>
        <dbReference type="Proteomes" id="UP000230066"/>
    </source>
</evidence>
<dbReference type="Proteomes" id="UP000230066">
    <property type="component" value="Unassembled WGS sequence"/>
</dbReference>
<organism evidence="2 3">
    <name type="scientific">Fasciola hepatica</name>
    <name type="common">Liver fluke</name>
    <dbReference type="NCBI Taxonomy" id="6192"/>
    <lineage>
        <taxon>Eukaryota</taxon>
        <taxon>Metazoa</taxon>
        <taxon>Spiralia</taxon>
        <taxon>Lophotrochozoa</taxon>
        <taxon>Platyhelminthes</taxon>
        <taxon>Trematoda</taxon>
        <taxon>Digenea</taxon>
        <taxon>Plagiorchiida</taxon>
        <taxon>Echinostomata</taxon>
        <taxon>Echinostomatoidea</taxon>
        <taxon>Fasciolidae</taxon>
        <taxon>Fasciola</taxon>
    </lineage>
</organism>
<keyword evidence="2" id="KW-0808">Transferase</keyword>
<protein>
    <submittedName>
        <fullName evidence="2">DAG kinase</fullName>
    </submittedName>
</protein>
<keyword evidence="3" id="KW-1185">Reference proteome</keyword>
<proteinExistence type="predicted"/>
<name>A0A2H1BU84_FASHE</name>
<comment type="caution">
    <text evidence="2">The sequence shown here is derived from an EMBL/GenBank/DDBJ whole genome shotgun (WGS) entry which is preliminary data.</text>
</comment>
<reference evidence="2" key="1">
    <citation type="submission" date="2019-03" db="EMBL/GenBank/DDBJ databases">
        <title>Improved annotation for the trematode Fasciola hepatica.</title>
        <authorList>
            <person name="Choi Y.-J."/>
            <person name="Martin J."/>
            <person name="Mitreva M."/>
        </authorList>
    </citation>
    <scope>NUCLEOTIDE SEQUENCE [LARGE SCALE GENOMIC DNA]</scope>
</reference>
<sequence>MDQPEVAISEATGMDCDRALFCLSDSWAFIDSTTAATRFFRIDQKKESSHFITDICNMDELFLIDSGIPPRLIFDGSITDGDPVPNGK</sequence>
<evidence type="ECO:0000259" key="1">
    <source>
        <dbReference type="Pfam" id="PF23578"/>
    </source>
</evidence>
<feature type="domain" description="Diacylglycerol kinase iota-like" evidence="1">
    <location>
        <begin position="18"/>
        <end position="65"/>
    </location>
</feature>
<evidence type="ECO:0000313" key="2">
    <source>
        <dbReference type="EMBL" id="THD18452.1"/>
    </source>
</evidence>
<dbReference type="Pfam" id="PF23578">
    <property type="entry name" value="DGKI"/>
    <property type="match status" value="1"/>
</dbReference>
<dbReference type="InterPro" id="IPR056383">
    <property type="entry name" value="DGKI-like_dom"/>
</dbReference>
<dbReference type="EMBL" id="JXXN02011498">
    <property type="protein sequence ID" value="THD18452.1"/>
    <property type="molecule type" value="Genomic_DNA"/>
</dbReference>